<keyword evidence="4" id="KW-1185">Reference proteome</keyword>
<dbReference type="PANTHER" id="PTHR10992:SF1048">
    <property type="entry name" value="AB HYDROLASE-1 DOMAIN-CONTAINING PROTEIN"/>
    <property type="match status" value="1"/>
</dbReference>
<evidence type="ECO:0000259" key="1">
    <source>
        <dbReference type="Pfam" id="PF00561"/>
    </source>
</evidence>
<dbReference type="Pfam" id="PF12697">
    <property type="entry name" value="Abhydrolase_6"/>
    <property type="match status" value="3"/>
</dbReference>
<gene>
    <name evidence="3" type="ORF">HID58_015428</name>
</gene>
<reference evidence="3 4" key="1">
    <citation type="submission" date="2021-05" db="EMBL/GenBank/DDBJ databases">
        <title>Genome Assembly of Synthetic Allotetraploid Brassica napus Reveals Homoeologous Exchanges between Subgenomes.</title>
        <authorList>
            <person name="Davis J.T."/>
        </authorList>
    </citation>
    <scope>NUCLEOTIDE SEQUENCE [LARGE SCALE GENOMIC DNA]</scope>
    <source>
        <strain evidence="4">cv. Da-Ae</strain>
        <tissue evidence="3">Seedling</tissue>
    </source>
</reference>
<dbReference type="PANTHER" id="PTHR10992">
    <property type="entry name" value="METHYLESTERASE FAMILY MEMBER"/>
    <property type="match status" value="1"/>
</dbReference>
<dbReference type="EMBL" id="JAGKQM010000004">
    <property type="protein sequence ID" value="KAH0929701.1"/>
    <property type="molecule type" value="Genomic_DNA"/>
</dbReference>
<dbReference type="InterPro" id="IPR045889">
    <property type="entry name" value="MES/HNL"/>
</dbReference>
<evidence type="ECO:0000313" key="3">
    <source>
        <dbReference type="EMBL" id="KAH0929701.1"/>
    </source>
</evidence>
<feature type="domain" description="AB hydrolase-1" evidence="1">
    <location>
        <begin position="859"/>
        <end position="990"/>
    </location>
</feature>
<dbReference type="Gene3D" id="2.40.50.140">
    <property type="entry name" value="Nucleic acid-binding proteins"/>
    <property type="match status" value="1"/>
</dbReference>
<comment type="caution">
    <text evidence="3">The sequence shown here is derived from an EMBL/GenBank/DDBJ whole genome shotgun (WGS) entry which is preliminary data.</text>
</comment>
<name>A0ABQ8DJZ6_BRANA</name>
<evidence type="ECO:0000313" key="4">
    <source>
        <dbReference type="Proteomes" id="UP000824890"/>
    </source>
</evidence>
<sequence length="1341" mass="148427">MSENKRKQHFVLVHGSCHGAWCWYKVKPLLEAAGHQVTALNLAASGIDTRSITDISTCEQYSEPLLNLLKSLPDDEKVVLVGHSFGGLSLAIAMDKFPDKISVSVFLSAFMPDTKHSPSFVLEKFGSSMAHEAWMGTEFKPYGSDNSGLSMFFSFEFMKLGLYQLSPVEDLELGLLLKRPGSLFVSNLSKMKNFSDEGYGNVPRAYIVCKEDKGIPEAFQRWLIDNFPVNIVMEIDETDHMPMFCKPQQLCDHFMEIADKFSHCLVSRLGSNPDIAKQVNAVVVTKTETLTIGEIFSYMKQEATKDAFFVCTATIDDVVQDSPWYLAKISVYDKSDEAVFVLFGYDGRELTGKHASELGNGNKEDGFEVPVPHALLNTIGYTHKFNVKIQLLALVNEILATGDDASEPAKIPQACADVGLKRMGDGVEKGNPKQDWLDTVFGTYGKPDHPLEFALFGPNFMAINLYQLSPPEAMENQKRFVLVHGICHGAWSWYKVKTLLEAAGHCVSAIDLSASGINTTRVEEIQTLKDYSKPLLDIMDSFPSDKKTILVAHSLGGVPAALAADIFPCKTAAIVFLTSAMPDTKNPPAYVIEKLVASIPQEEFLDTVFGCYGAPDCPLETSLLGPRFLTKKCYQLSPVEDLELAKMLNPLVTNNLAGTRSFSEEGYGSIPRIYIICEEDNIIPKEYQRWIISNFPPKEVIKIKDADHMPTNSKPQELCARLLKIAHTIMLEVKKGNGEEPEAVCACPWALPRHVDLLQGKSAAGGSLQEAAGHNVSVSAVDLAASDKVILVAHSMGGISAALASDIFPHTIAAFVYLTAFMPDTRNPLAYYVLQKFMAMYFHQLSPPEKAMENKNQKRFVLVHGLCHGAWSWYKVKPILEAAGHTVTAVNLAASGINTTRLEEIQTLEDYCKPLLDVLSSADEDKVVLVAHSMGGISAAFATDIFPHKISAIVFVTSFMPDTTNPPAYVFKNMMASISEQDWLDTVLGSYGRTDHPLQFALFGPKFLVKHLYQLSPVQDLELAKMLLRVNPSVTDNLAGTRSFTEEGYGSVTRIYIICGEDNVVRDYYQRWMINNFPAMEKKSKKHFVLVHAGCHGAWSWYKVKTLLEAAGQCVSAIDLAASGINTTRVEEIQTLEDYSKSLLEMMGSLASEEKVILVAHSMGGIPAALAADMFPCKTAAIVFLTSSMPDTKNPPAYVFEKLIASIPPEEFLDTVFGSYGTCDRPLQTILFGPKFLAEKFYQLSPVEDLELAKLLVRVNPLVTNNLAGTRRFSEEGYGSIPRIYIICEEDNIIPKEYQRWIISNFPPREVIKIKDADHMPMISKPQELCACLLKIADMYA</sequence>
<dbReference type="Gene3D" id="3.40.50.1820">
    <property type="entry name" value="alpha/beta hydrolase"/>
    <property type="match status" value="5"/>
</dbReference>
<feature type="domain" description="AB hydrolase-1" evidence="2">
    <location>
        <begin position="10"/>
        <end position="244"/>
    </location>
</feature>
<dbReference type="Proteomes" id="UP000824890">
    <property type="component" value="Unassembled WGS sequence"/>
</dbReference>
<proteinExistence type="predicted"/>
<protein>
    <recommendedName>
        <fullName evidence="1 2">AB hydrolase-1 domain-containing protein</fullName>
    </recommendedName>
</protein>
<dbReference type="InterPro" id="IPR000073">
    <property type="entry name" value="AB_hydrolase_1"/>
</dbReference>
<feature type="domain" description="AB hydrolase-1" evidence="2">
    <location>
        <begin position="1088"/>
        <end position="1330"/>
    </location>
</feature>
<dbReference type="InterPro" id="IPR012340">
    <property type="entry name" value="NA-bd_OB-fold"/>
</dbReference>
<evidence type="ECO:0000259" key="2">
    <source>
        <dbReference type="Pfam" id="PF12697"/>
    </source>
</evidence>
<accession>A0ABQ8DJZ6</accession>
<dbReference type="Pfam" id="PF00561">
    <property type="entry name" value="Abhydrolase_1"/>
    <property type="match status" value="1"/>
</dbReference>
<dbReference type="InterPro" id="IPR029058">
    <property type="entry name" value="AB_hydrolase_fold"/>
</dbReference>
<feature type="domain" description="AB hydrolase-1" evidence="2">
    <location>
        <begin position="480"/>
        <end position="720"/>
    </location>
</feature>
<dbReference type="SUPFAM" id="SSF53474">
    <property type="entry name" value="alpha/beta-Hydrolases"/>
    <property type="match status" value="5"/>
</dbReference>
<organism evidence="3 4">
    <name type="scientific">Brassica napus</name>
    <name type="common">Rape</name>
    <dbReference type="NCBI Taxonomy" id="3708"/>
    <lineage>
        <taxon>Eukaryota</taxon>
        <taxon>Viridiplantae</taxon>
        <taxon>Streptophyta</taxon>
        <taxon>Embryophyta</taxon>
        <taxon>Tracheophyta</taxon>
        <taxon>Spermatophyta</taxon>
        <taxon>Magnoliopsida</taxon>
        <taxon>eudicotyledons</taxon>
        <taxon>Gunneridae</taxon>
        <taxon>Pentapetalae</taxon>
        <taxon>rosids</taxon>
        <taxon>malvids</taxon>
        <taxon>Brassicales</taxon>
        <taxon>Brassicaceae</taxon>
        <taxon>Brassiceae</taxon>
        <taxon>Brassica</taxon>
    </lineage>
</organism>